<protein>
    <submittedName>
        <fullName evidence="1">Uncharacterized protein</fullName>
    </submittedName>
</protein>
<accession>A0A1F4XTU5</accession>
<gene>
    <name evidence="1" type="ORF">A3F55_02995</name>
</gene>
<dbReference type="InterPro" id="IPR012902">
    <property type="entry name" value="N_methyl_site"/>
</dbReference>
<proteinExistence type="predicted"/>
<organism evidence="1 2">
    <name type="scientific">Candidatus Adlerbacteria bacterium RIFCSPHIGHO2_12_FULL_53_18</name>
    <dbReference type="NCBI Taxonomy" id="1797242"/>
    <lineage>
        <taxon>Bacteria</taxon>
        <taxon>Candidatus Adleribacteriota</taxon>
    </lineage>
</organism>
<evidence type="ECO:0000313" key="2">
    <source>
        <dbReference type="Proteomes" id="UP000178091"/>
    </source>
</evidence>
<reference evidence="1 2" key="1">
    <citation type="journal article" date="2016" name="Nat. Commun.">
        <title>Thousands of microbial genomes shed light on interconnected biogeochemical processes in an aquifer system.</title>
        <authorList>
            <person name="Anantharaman K."/>
            <person name="Brown C.T."/>
            <person name="Hug L.A."/>
            <person name="Sharon I."/>
            <person name="Castelle C.J."/>
            <person name="Probst A.J."/>
            <person name="Thomas B.C."/>
            <person name="Singh A."/>
            <person name="Wilkins M.J."/>
            <person name="Karaoz U."/>
            <person name="Brodie E.L."/>
            <person name="Williams K.H."/>
            <person name="Hubbard S.S."/>
            <person name="Banfield J.F."/>
        </authorList>
    </citation>
    <scope>NUCLEOTIDE SEQUENCE [LARGE SCALE GENOMIC DNA]</scope>
</reference>
<dbReference type="AlphaFoldDB" id="A0A1F4XTU5"/>
<dbReference type="Pfam" id="PF07963">
    <property type="entry name" value="N_methyl"/>
    <property type="match status" value="1"/>
</dbReference>
<dbReference type="EMBL" id="MEWW01000007">
    <property type="protein sequence ID" value="OGC84956.1"/>
    <property type="molecule type" value="Genomic_DNA"/>
</dbReference>
<comment type="caution">
    <text evidence="1">The sequence shown here is derived from an EMBL/GenBank/DDBJ whole genome shotgun (WGS) entry which is preliminary data.</text>
</comment>
<evidence type="ECO:0000313" key="1">
    <source>
        <dbReference type="EMBL" id="OGC84956.1"/>
    </source>
</evidence>
<name>A0A1F4XTU5_9BACT</name>
<dbReference type="Proteomes" id="UP000178091">
    <property type="component" value="Unassembled WGS sequence"/>
</dbReference>
<sequence length="212" mass="22506">MINNITKKLKGFTLIETLVAVLLLTTAIAGPLTIASKSLIAALVAKDQVTAFFLAQDAVEYVRFIRDTNKLRDNNWLAGLDGTSNGFTTADGTSGDCVGANGCYFDSTGNNIDAPYNIAYCTNNNCLTLGGAPIGSGAKPIRFNTTLNRFTYVVSGSIVTPFVRSVKIVEVVNEQEAVVTVAVYWGTTGATGVGCPTGTRCVVVQESIFNWQ</sequence>